<protein>
    <recommendedName>
        <fullName evidence="3">Lipoprotein</fullName>
    </recommendedName>
</protein>
<name>J3CGK5_9FLAO</name>
<sequence>MTIKAVNITLSFGISILMFSLFISSCKSKEANYITYYNKVNKIDSIYRISNKPLKAIKEYRKLFKNYDPKNQERIEEYSTYIILSDQYQKKFGGQKSLYTLLPLIAPYNKAYKDYLKLYQKYGIDSLMVKKGIAEWKKKLNKQLIDSFTIAMIRDQEGRTQPIDTVAVKKNIEKNAKLLLWTFKNYGFPSLQKIGLYGNNNTFLPMHTFLTHMNESENRLLIQDKLLEYVKTGECPPVSYAMMVDNYNYIYKKNTVYGFSFSNSKDTVQIDHNRKSIGLPGLKHYKKIRNDFF</sequence>
<dbReference type="PROSITE" id="PS51257">
    <property type="entry name" value="PROKAR_LIPOPROTEIN"/>
    <property type="match status" value="1"/>
</dbReference>
<keyword evidence="2" id="KW-1185">Reference proteome</keyword>
<dbReference type="OrthoDB" id="1490993at2"/>
<dbReference type="AlphaFoldDB" id="J3CGK5"/>
<dbReference type="EMBL" id="AKJY01000044">
    <property type="protein sequence ID" value="EJL71244.1"/>
    <property type="molecule type" value="Genomic_DNA"/>
</dbReference>
<evidence type="ECO:0000313" key="2">
    <source>
        <dbReference type="Proteomes" id="UP000007509"/>
    </source>
</evidence>
<dbReference type="Proteomes" id="UP000007509">
    <property type="component" value="Unassembled WGS sequence"/>
</dbReference>
<accession>J3CGK5</accession>
<comment type="caution">
    <text evidence="1">The sequence shown here is derived from an EMBL/GenBank/DDBJ whole genome shotgun (WGS) entry which is preliminary data.</text>
</comment>
<reference evidence="1 2" key="1">
    <citation type="journal article" date="2012" name="J. Bacteriol.">
        <title>Twenty-one genome sequences from Pseudomonas species and 19 genome sequences from diverse bacteria isolated from the rhizosphere and endosphere of Populus deltoides.</title>
        <authorList>
            <person name="Brown S.D."/>
            <person name="Utturkar S.M."/>
            <person name="Klingeman D.M."/>
            <person name="Johnson C.M."/>
            <person name="Martin S.L."/>
            <person name="Land M.L."/>
            <person name="Lu T.Y."/>
            <person name="Schadt C.W."/>
            <person name="Doktycz M.J."/>
            <person name="Pelletier D.A."/>
        </authorList>
    </citation>
    <scope>NUCLEOTIDE SEQUENCE [LARGE SCALE GENOMIC DNA]</scope>
    <source>
        <strain evidence="1 2">CF314</strain>
    </source>
</reference>
<dbReference type="PATRIC" id="fig|1144316.3.peg.2452"/>
<organism evidence="1 2">
    <name type="scientific">Chryseobacterium populi</name>
    <dbReference type="NCBI Taxonomy" id="1144316"/>
    <lineage>
        <taxon>Bacteria</taxon>
        <taxon>Pseudomonadati</taxon>
        <taxon>Bacteroidota</taxon>
        <taxon>Flavobacteriia</taxon>
        <taxon>Flavobacteriales</taxon>
        <taxon>Weeksellaceae</taxon>
        <taxon>Chryseobacterium group</taxon>
        <taxon>Chryseobacterium</taxon>
    </lineage>
</organism>
<gene>
    <name evidence="1" type="ORF">PMI13_02435</name>
</gene>
<proteinExistence type="predicted"/>
<dbReference type="RefSeq" id="WP_007843952.1">
    <property type="nucleotide sequence ID" value="NZ_AKJY01000044.1"/>
</dbReference>
<evidence type="ECO:0008006" key="3">
    <source>
        <dbReference type="Google" id="ProtNLM"/>
    </source>
</evidence>
<evidence type="ECO:0000313" key="1">
    <source>
        <dbReference type="EMBL" id="EJL71244.1"/>
    </source>
</evidence>